<dbReference type="EMBL" id="JARTOI010000057">
    <property type="protein sequence ID" value="MDK5173336.1"/>
    <property type="molecule type" value="Genomic_DNA"/>
</dbReference>
<evidence type="ECO:0000313" key="4">
    <source>
        <dbReference type="Proteomes" id="UP001174748"/>
    </source>
</evidence>
<comment type="caution">
    <text evidence="1">The sequence shown here is derived from an EMBL/GenBank/DDBJ whole genome shotgun (WGS) entry which is preliminary data.</text>
</comment>
<evidence type="ECO:0000313" key="3">
    <source>
        <dbReference type="Proteomes" id="UP001173597"/>
    </source>
</evidence>
<gene>
    <name evidence="1" type="ORF">P9854_18465</name>
    <name evidence="2" type="ORF">P9921_23080</name>
</gene>
<sequence length="70" mass="7731">MDKISITSKILNIYNKEQHPTEIEIISLISALGNIKNDAAVEIILKTYEQSNKTSGIRIATITALSHCCD</sequence>
<protein>
    <recommendedName>
        <fullName evidence="5">Biofilm development protein YmgB/AriR</fullName>
    </recommendedName>
</protein>
<dbReference type="AlphaFoldDB" id="A0AAW6XB59"/>
<organism evidence="1 3">
    <name type="scientific">Serratia nevei</name>
    <dbReference type="NCBI Taxonomy" id="2703794"/>
    <lineage>
        <taxon>Bacteria</taxon>
        <taxon>Pseudomonadati</taxon>
        <taxon>Pseudomonadota</taxon>
        <taxon>Gammaproteobacteria</taxon>
        <taxon>Enterobacterales</taxon>
        <taxon>Yersiniaceae</taxon>
        <taxon>Serratia</taxon>
    </lineage>
</organism>
<dbReference type="EMBL" id="JARTLO010000024">
    <property type="protein sequence ID" value="MDK4767772.1"/>
    <property type="molecule type" value="Genomic_DNA"/>
</dbReference>
<evidence type="ECO:0008006" key="5">
    <source>
        <dbReference type="Google" id="ProtNLM"/>
    </source>
</evidence>
<dbReference type="Proteomes" id="UP001174748">
    <property type="component" value="Unassembled WGS sequence"/>
</dbReference>
<name>A0AAW6XB59_9GAMM</name>
<keyword evidence="4" id="KW-1185">Reference proteome</keyword>
<accession>A0AAW6XB59</accession>
<evidence type="ECO:0000313" key="2">
    <source>
        <dbReference type="EMBL" id="MDK5173336.1"/>
    </source>
</evidence>
<reference evidence="1" key="1">
    <citation type="submission" date="2023-01" db="EMBL/GenBank/DDBJ databases">
        <title>Genomic dissection of endemic carbapenem resistance: metallo-beta-lactamase gene dissemination through clonal, plasmid and integron transfer pathways.</title>
        <authorList>
            <person name="Macesic N."/>
        </authorList>
    </citation>
    <scope>NUCLEOTIDE SEQUENCE</scope>
    <source>
        <strain evidence="2">CPO382</strain>
        <strain evidence="1">CPO573</strain>
    </source>
</reference>
<dbReference type="Proteomes" id="UP001173597">
    <property type="component" value="Unassembled WGS sequence"/>
</dbReference>
<dbReference type="RefSeq" id="WP_201621446.1">
    <property type="nucleotide sequence ID" value="NZ_JARTLO010000024.1"/>
</dbReference>
<evidence type="ECO:0000313" key="1">
    <source>
        <dbReference type="EMBL" id="MDK4767772.1"/>
    </source>
</evidence>
<proteinExistence type="predicted"/>